<reference evidence="1" key="1">
    <citation type="submission" date="2023-04" db="EMBL/GenBank/DDBJ databases">
        <title>A chromosome-level genome assembly of the parasitoid wasp Eretmocerus hayati.</title>
        <authorList>
            <person name="Zhong Y."/>
            <person name="Liu S."/>
            <person name="Liu Y."/>
        </authorList>
    </citation>
    <scope>NUCLEOTIDE SEQUENCE</scope>
    <source>
        <strain evidence="1">ZJU_SS_LIU_2023</strain>
    </source>
</reference>
<accession>A0ACC2NIA4</accession>
<dbReference type="Proteomes" id="UP001239111">
    <property type="component" value="Chromosome 3"/>
</dbReference>
<proteinExistence type="predicted"/>
<dbReference type="EMBL" id="CM056743">
    <property type="protein sequence ID" value="KAJ8670859.1"/>
    <property type="molecule type" value="Genomic_DNA"/>
</dbReference>
<name>A0ACC2NIA4_9HYME</name>
<comment type="caution">
    <text evidence="1">The sequence shown here is derived from an EMBL/GenBank/DDBJ whole genome shotgun (WGS) entry which is preliminary data.</text>
</comment>
<keyword evidence="2" id="KW-1185">Reference proteome</keyword>
<protein>
    <submittedName>
        <fullName evidence="1">Uncharacterized protein</fullName>
    </submittedName>
</protein>
<evidence type="ECO:0000313" key="1">
    <source>
        <dbReference type="EMBL" id="KAJ8670859.1"/>
    </source>
</evidence>
<organism evidence="1 2">
    <name type="scientific">Eretmocerus hayati</name>
    <dbReference type="NCBI Taxonomy" id="131215"/>
    <lineage>
        <taxon>Eukaryota</taxon>
        <taxon>Metazoa</taxon>
        <taxon>Ecdysozoa</taxon>
        <taxon>Arthropoda</taxon>
        <taxon>Hexapoda</taxon>
        <taxon>Insecta</taxon>
        <taxon>Pterygota</taxon>
        <taxon>Neoptera</taxon>
        <taxon>Endopterygota</taxon>
        <taxon>Hymenoptera</taxon>
        <taxon>Apocrita</taxon>
        <taxon>Proctotrupomorpha</taxon>
        <taxon>Chalcidoidea</taxon>
        <taxon>Aphelinidae</taxon>
        <taxon>Aphelininae</taxon>
        <taxon>Eretmocerus</taxon>
    </lineage>
</organism>
<evidence type="ECO:0000313" key="2">
    <source>
        <dbReference type="Proteomes" id="UP001239111"/>
    </source>
</evidence>
<sequence>MFKIDYISSACNKMPHVVDWGRNNLICYAANNAIAIYDPLSGNIGAVLSTLHAHSGRVNAVQWIRFSSSSKPEVELISCSSDGSAIIWTMVDPKSVSFQPRYTLMHNKPIKICDAVYHPKSEMELVICTCTINGCAQIWSRNDHGSISRIQSLDYEAKLIVMARLSILPGSSQGNPNMLLVLAFEDSSLHLMSSECCQNSSSEP</sequence>
<gene>
    <name evidence="1" type="ORF">QAD02_002118</name>
</gene>